<accession>A0ACC2P8V9</accession>
<evidence type="ECO:0000313" key="2">
    <source>
        <dbReference type="Proteomes" id="UP001239111"/>
    </source>
</evidence>
<name>A0ACC2P8V9_9HYME</name>
<evidence type="ECO:0000313" key="1">
    <source>
        <dbReference type="EMBL" id="KAJ8678897.1"/>
    </source>
</evidence>
<reference evidence="1" key="1">
    <citation type="submission" date="2023-04" db="EMBL/GenBank/DDBJ databases">
        <title>A chromosome-level genome assembly of the parasitoid wasp Eretmocerus hayati.</title>
        <authorList>
            <person name="Zhong Y."/>
            <person name="Liu S."/>
            <person name="Liu Y."/>
        </authorList>
    </citation>
    <scope>NUCLEOTIDE SEQUENCE</scope>
    <source>
        <strain evidence="1">ZJU_SS_LIU_2023</strain>
    </source>
</reference>
<keyword evidence="2" id="KW-1185">Reference proteome</keyword>
<protein>
    <submittedName>
        <fullName evidence="1">Uncharacterized protein</fullName>
    </submittedName>
</protein>
<dbReference type="EMBL" id="CM056742">
    <property type="protein sequence ID" value="KAJ8678897.1"/>
    <property type="molecule type" value="Genomic_DNA"/>
</dbReference>
<comment type="caution">
    <text evidence="1">The sequence shown here is derived from an EMBL/GenBank/DDBJ whole genome shotgun (WGS) entry which is preliminary data.</text>
</comment>
<proteinExistence type="predicted"/>
<gene>
    <name evidence="1" type="ORF">QAD02_014684</name>
</gene>
<dbReference type="Proteomes" id="UP001239111">
    <property type="component" value="Chromosome 2"/>
</dbReference>
<sequence>MPSNYHSRSSRRRNDERDDRSSDRNRHAGDRGPSRVISRNLRSRKVSNSIREINASDSSRSRKKTTLLHEAVLRGNLNSVRALLQTGVSPDLKDSDWNTPLLLAVKNGKINLVKELIGAKANLNVKDSKGSSCLHYAVLNKNVEIVELLLSAKAYPKLVNCEGDTPLLCVFRHKKAVTFKQTLFDTFESCSCSTKHPVLKDVDLNIIQLLLKAGADVNSVAKDGDTPLLLAIRSERVEVVQQFIEAGANVNYVDFRSEYPRLRSTLHEAVHVCNVEILKLLLDHGANPNQANRLHYSVLSRAANASRNKIPILNLLLDHGANMYNGGTSTRQNMYDHLPFEGMLADNDVEGVRLFLERGFDLTRFQPRDNSHSTPLHDAVQILDDCWGILDDTSMLSLFIEYYETKGTISSELERTDDLRGWTPLFYTADGSDDHLELLLQAGANPNITDKLGRTPLEIAASGRERINYECMRLLIEYGAELGNLLDQLLEQASERNEANAFDENYIDEIYESDSPMDYSDHDSDKDDWFRLLAVDVHANRYTRGTSSSMKKAMFIVRCRVLHESLVSEEDPVHEKVNNSDTLQNYYEACKAEISFLQNCQFEDTATAYDMLTQENFWRRVKSSDAFEDFRNQVLPDSGGLLSENLHIYANDVKNCWKSEYDMYEFWTAALNGLEYLLGFDKNSYHLIYSNIMDRLDDDDWKNLGIVCDMFVDGDASSDISFHTN</sequence>
<organism evidence="1 2">
    <name type="scientific">Eretmocerus hayati</name>
    <dbReference type="NCBI Taxonomy" id="131215"/>
    <lineage>
        <taxon>Eukaryota</taxon>
        <taxon>Metazoa</taxon>
        <taxon>Ecdysozoa</taxon>
        <taxon>Arthropoda</taxon>
        <taxon>Hexapoda</taxon>
        <taxon>Insecta</taxon>
        <taxon>Pterygota</taxon>
        <taxon>Neoptera</taxon>
        <taxon>Endopterygota</taxon>
        <taxon>Hymenoptera</taxon>
        <taxon>Apocrita</taxon>
        <taxon>Proctotrupomorpha</taxon>
        <taxon>Chalcidoidea</taxon>
        <taxon>Aphelinidae</taxon>
        <taxon>Aphelininae</taxon>
        <taxon>Eretmocerus</taxon>
    </lineage>
</organism>